<gene>
    <name evidence="2" type="ORF">A2172_02995</name>
</gene>
<name>A0A1G1W5B7_9BACT</name>
<dbReference type="Pfam" id="PF13192">
    <property type="entry name" value="Thioredoxin_3"/>
    <property type="match status" value="1"/>
</dbReference>
<dbReference type="PANTHER" id="PTHR36450:SF1">
    <property type="entry name" value="THIOREDOXIN"/>
    <property type="match status" value="1"/>
</dbReference>
<dbReference type="InterPro" id="IPR012336">
    <property type="entry name" value="Thioredoxin-like_fold"/>
</dbReference>
<evidence type="ECO:0000313" key="2">
    <source>
        <dbReference type="EMBL" id="OGY22882.1"/>
    </source>
</evidence>
<dbReference type="Proteomes" id="UP000176631">
    <property type="component" value="Unassembled WGS sequence"/>
</dbReference>
<dbReference type="Gene3D" id="3.40.30.10">
    <property type="entry name" value="Glutaredoxin"/>
    <property type="match status" value="1"/>
</dbReference>
<protein>
    <recommendedName>
        <fullName evidence="1">Thioredoxin-like fold domain-containing protein</fullName>
    </recommendedName>
</protein>
<dbReference type="AlphaFoldDB" id="A0A1G1W5B7"/>
<dbReference type="SUPFAM" id="SSF52833">
    <property type="entry name" value="Thioredoxin-like"/>
    <property type="match status" value="1"/>
</dbReference>
<organism evidence="2 3">
    <name type="scientific">Candidatus Woykebacteria bacterium RBG_13_40_15</name>
    <dbReference type="NCBI Taxonomy" id="1802593"/>
    <lineage>
        <taxon>Bacteria</taxon>
        <taxon>Candidatus Woykeibacteriota</taxon>
    </lineage>
</organism>
<proteinExistence type="predicted"/>
<feature type="domain" description="Thioredoxin-like fold" evidence="1">
    <location>
        <begin position="1"/>
        <end position="59"/>
    </location>
</feature>
<comment type="caution">
    <text evidence="2">The sequence shown here is derived from an EMBL/GenBank/DDBJ whole genome shotgun (WGS) entry which is preliminary data.</text>
</comment>
<dbReference type="InterPro" id="IPR005243">
    <property type="entry name" value="THIRX-like_proc"/>
</dbReference>
<dbReference type="EMBL" id="MHCP01000030">
    <property type="protein sequence ID" value="OGY22882.1"/>
    <property type="molecule type" value="Genomic_DNA"/>
</dbReference>
<sequence>MKIKIIGSGCPTCKKLYEMAKEAVKEANIDAEIEYSTNVQEIVEMSLVHGPILTVDGTLAEVKSFSVEGVKEAILENTCGDNCCSDKDCC</sequence>
<accession>A0A1G1W5B7</accession>
<evidence type="ECO:0000259" key="1">
    <source>
        <dbReference type="Pfam" id="PF13192"/>
    </source>
</evidence>
<dbReference type="InterPro" id="IPR036249">
    <property type="entry name" value="Thioredoxin-like_sf"/>
</dbReference>
<reference evidence="2 3" key="1">
    <citation type="journal article" date="2016" name="Nat. Commun.">
        <title>Thousands of microbial genomes shed light on interconnected biogeochemical processes in an aquifer system.</title>
        <authorList>
            <person name="Anantharaman K."/>
            <person name="Brown C.T."/>
            <person name="Hug L.A."/>
            <person name="Sharon I."/>
            <person name="Castelle C.J."/>
            <person name="Probst A.J."/>
            <person name="Thomas B.C."/>
            <person name="Singh A."/>
            <person name="Wilkins M.J."/>
            <person name="Karaoz U."/>
            <person name="Brodie E.L."/>
            <person name="Williams K.H."/>
            <person name="Hubbard S.S."/>
            <person name="Banfield J.F."/>
        </authorList>
    </citation>
    <scope>NUCLEOTIDE SEQUENCE [LARGE SCALE GENOMIC DNA]</scope>
</reference>
<dbReference type="PANTHER" id="PTHR36450">
    <property type="entry name" value="THIOREDOXIN"/>
    <property type="match status" value="1"/>
</dbReference>
<dbReference type="STRING" id="1802593.A2172_02995"/>
<evidence type="ECO:0000313" key="3">
    <source>
        <dbReference type="Proteomes" id="UP000176631"/>
    </source>
</evidence>